<keyword evidence="3" id="KW-1185">Reference proteome</keyword>
<comment type="caution">
    <text evidence="2">The sequence shown here is derived from an EMBL/GenBank/DDBJ whole genome shotgun (WGS) entry which is preliminary data.</text>
</comment>
<proteinExistence type="predicted"/>
<feature type="region of interest" description="Disordered" evidence="1">
    <location>
        <begin position="98"/>
        <end position="123"/>
    </location>
</feature>
<gene>
    <name evidence="2" type="ORF">FJV41_21335</name>
</gene>
<dbReference type="AlphaFoldDB" id="A0A540WY66"/>
<feature type="compositionally biased region" description="Basic and acidic residues" evidence="1">
    <location>
        <begin position="98"/>
        <end position="117"/>
    </location>
</feature>
<reference evidence="2 3" key="1">
    <citation type="submission" date="2019-06" db="EMBL/GenBank/DDBJ databases">
        <authorList>
            <person name="Livingstone P."/>
            <person name="Whitworth D."/>
        </authorList>
    </citation>
    <scope>NUCLEOTIDE SEQUENCE [LARGE SCALE GENOMIC DNA]</scope>
    <source>
        <strain evidence="2 3">AM401</strain>
    </source>
</reference>
<accession>A0A540WY66</accession>
<dbReference type="Proteomes" id="UP000315369">
    <property type="component" value="Unassembled WGS sequence"/>
</dbReference>
<dbReference type="Pfam" id="PF02620">
    <property type="entry name" value="YceD"/>
    <property type="match status" value="1"/>
</dbReference>
<dbReference type="PANTHER" id="PTHR34374:SF1">
    <property type="entry name" value="LARGE RIBOSOMAL RNA SUBUNIT ACCUMULATION PROTEIN YCED HOMOLOG 1, CHLOROPLASTIC"/>
    <property type="match status" value="1"/>
</dbReference>
<protein>
    <submittedName>
        <fullName evidence="2">DUF177 domain-containing protein</fullName>
    </submittedName>
</protein>
<dbReference type="OrthoDB" id="9790372at2"/>
<evidence type="ECO:0000313" key="3">
    <source>
        <dbReference type="Proteomes" id="UP000315369"/>
    </source>
</evidence>
<dbReference type="EMBL" id="VIFM01000083">
    <property type="protein sequence ID" value="TQF13949.1"/>
    <property type="molecule type" value="Genomic_DNA"/>
</dbReference>
<dbReference type="RefSeq" id="WP_141644365.1">
    <property type="nucleotide sequence ID" value="NZ_VIFM01000083.1"/>
</dbReference>
<organism evidence="2 3">
    <name type="scientific">Myxococcus llanfairpwllgwyngyllgogerychwyrndrobwllllantysiliogogogochensis</name>
    <dbReference type="NCBI Taxonomy" id="2590453"/>
    <lineage>
        <taxon>Bacteria</taxon>
        <taxon>Pseudomonadati</taxon>
        <taxon>Myxococcota</taxon>
        <taxon>Myxococcia</taxon>
        <taxon>Myxococcales</taxon>
        <taxon>Cystobacterineae</taxon>
        <taxon>Myxococcaceae</taxon>
        <taxon>Myxococcus</taxon>
    </lineage>
</organism>
<name>A0A540WY66_9BACT</name>
<dbReference type="InterPro" id="IPR003772">
    <property type="entry name" value="YceD"/>
</dbReference>
<sequence>MLVKVEQIHESGLKLDEPISPELLGAALEGTASGLDTGFRATQASQLKATLRRVSGGVLLNGNFTVHVTSPCKRCLKDVELALPVVFSLNLVPESMARGDDFKDDDEKSMEKKERQQGETGGSFEIDGVDQEVFNGKTIDLDPIVREQVLLALPMNLVCKDDCKGLCSQCGTNFNEAQCQCDTKQVDPRLASLKNIKLGN</sequence>
<evidence type="ECO:0000313" key="2">
    <source>
        <dbReference type="EMBL" id="TQF13949.1"/>
    </source>
</evidence>
<dbReference type="PANTHER" id="PTHR34374">
    <property type="entry name" value="LARGE RIBOSOMAL RNA SUBUNIT ACCUMULATION PROTEIN YCED HOMOLOG 1, CHLOROPLASTIC"/>
    <property type="match status" value="1"/>
</dbReference>
<evidence type="ECO:0000256" key="1">
    <source>
        <dbReference type="SAM" id="MobiDB-lite"/>
    </source>
</evidence>